<dbReference type="GO" id="GO:0030366">
    <property type="term" value="F:molybdopterin synthase activity"/>
    <property type="evidence" value="ECO:0007669"/>
    <property type="project" value="UniProtKB-UniRule"/>
</dbReference>
<name>A0A9P5H045_9HYPO</name>
<gene>
    <name evidence="5" type="primary">cnxG</name>
    <name evidence="6" type="ORF">G7Z17_g10138</name>
</gene>
<dbReference type="OrthoDB" id="5595860at2759"/>
<dbReference type="InterPro" id="IPR016155">
    <property type="entry name" value="Mopterin_synth/thiamin_S_b"/>
</dbReference>
<dbReference type="AlphaFoldDB" id="A0A9P5H045"/>
<dbReference type="GO" id="GO:0006777">
    <property type="term" value="P:Mo-molybdopterin cofactor biosynthetic process"/>
    <property type="evidence" value="ECO:0007669"/>
    <property type="project" value="UniProtKB-UniRule"/>
</dbReference>
<accession>A0A9P5H045</accession>
<keyword evidence="2" id="KW-0597">Phosphoprotein</keyword>
<dbReference type="InterPro" id="IPR028887">
    <property type="entry name" value="MOCS2A_euk"/>
</dbReference>
<dbReference type="PANTHER" id="PTHR33359">
    <property type="entry name" value="MOLYBDOPTERIN SYNTHASE SULFUR CARRIER SUBUNIT"/>
    <property type="match status" value="1"/>
</dbReference>
<keyword evidence="4 5" id="KW-0501">Molybdenum cofactor biosynthesis</keyword>
<evidence type="ECO:0000313" key="7">
    <source>
        <dbReference type="Proteomes" id="UP000722485"/>
    </source>
</evidence>
<sequence length="135" mass="14518">MASAPKPPAGHFNILYFASASSFTGKDHEALPAMLPLRNLFAELESRYPGIKAKVLDSCLVTVNLDYVDVSGEEGSDDTVLQEADEVAIIPPERLFLCTIPPQNGPPATSEESPPPRMLLVVTAKSTDAEHQAKD</sequence>
<evidence type="ECO:0000256" key="2">
    <source>
        <dbReference type="ARBA" id="ARBA00022553"/>
    </source>
</evidence>
<dbReference type="SUPFAM" id="SSF54285">
    <property type="entry name" value="MoaD/ThiS"/>
    <property type="match status" value="1"/>
</dbReference>
<keyword evidence="3 5" id="KW-0547">Nucleotide-binding</keyword>
<dbReference type="InterPro" id="IPR003749">
    <property type="entry name" value="ThiS/MoaD-like"/>
</dbReference>
<dbReference type="GO" id="GO:0000166">
    <property type="term" value="F:nucleotide binding"/>
    <property type="evidence" value="ECO:0007669"/>
    <property type="project" value="UniProtKB-KW"/>
</dbReference>
<evidence type="ECO:0000256" key="5">
    <source>
        <dbReference type="HAMAP-Rule" id="MF_03051"/>
    </source>
</evidence>
<dbReference type="InterPro" id="IPR012675">
    <property type="entry name" value="Beta-grasp_dom_sf"/>
</dbReference>
<dbReference type="EMBL" id="JAANBB010000316">
    <property type="protein sequence ID" value="KAF7544220.1"/>
    <property type="molecule type" value="Genomic_DNA"/>
</dbReference>
<dbReference type="GO" id="GO:1990140">
    <property type="term" value="C:molybdopterin synthase complex"/>
    <property type="evidence" value="ECO:0007669"/>
    <property type="project" value="UniProtKB-UniRule"/>
</dbReference>
<dbReference type="Gene3D" id="3.10.20.30">
    <property type="match status" value="1"/>
</dbReference>
<proteinExistence type="inferred from homology"/>
<dbReference type="HAMAP" id="MF_03051">
    <property type="entry name" value="MOCS2A"/>
    <property type="match status" value="1"/>
</dbReference>
<reference evidence="6" key="1">
    <citation type="submission" date="2020-03" db="EMBL/GenBank/DDBJ databases">
        <title>Draft Genome Sequence of Cylindrodendrum hubeiense.</title>
        <authorList>
            <person name="Buettner E."/>
            <person name="Kellner H."/>
        </authorList>
    </citation>
    <scope>NUCLEOTIDE SEQUENCE</scope>
    <source>
        <strain evidence="6">IHI 201604</strain>
    </source>
</reference>
<evidence type="ECO:0000313" key="6">
    <source>
        <dbReference type="EMBL" id="KAF7544220.1"/>
    </source>
</evidence>
<comment type="pathway">
    <text evidence="5">Cofactor biosynthesis; molybdopterin biosynthesis.</text>
</comment>
<comment type="subunit">
    <text evidence="5">Heterotetramer; composed of 2 small (MOCS2A) and 2 large (MOCS2B) subunits.</text>
</comment>
<dbReference type="Pfam" id="PF02597">
    <property type="entry name" value="ThiS"/>
    <property type="match status" value="1"/>
</dbReference>
<comment type="PTM">
    <text evidence="5">C-terminal thiocarboxylation occurs in 2 steps, it is first acyl-adenylated (-COAMP) via the hesA/moeB/thiF part of UBA4, then thiocarboxylated (-COSH) via the rhodanese domain of UBA4.</text>
</comment>
<evidence type="ECO:0000256" key="1">
    <source>
        <dbReference type="ARBA" id="ARBA00022490"/>
    </source>
</evidence>
<dbReference type="GO" id="GO:1990133">
    <property type="term" value="C:molybdopterin adenylyltransferase complex"/>
    <property type="evidence" value="ECO:0007669"/>
    <property type="project" value="TreeGrafter"/>
</dbReference>
<keyword evidence="1 5" id="KW-0963">Cytoplasm</keyword>
<protein>
    <recommendedName>
        <fullName evidence="5">Molybdopterin synthase sulfur carrier subunit</fullName>
    </recommendedName>
    <alternativeName>
        <fullName evidence="5">Common component for nitrate reductase and xanthine dehydrogenase protein G</fullName>
    </alternativeName>
    <alternativeName>
        <fullName evidence="5">Molybdenum cofactor synthesis protein 2 small subunit</fullName>
    </alternativeName>
    <alternativeName>
        <fullName evidence="5">Molybdenum cofactor synthesis protein 2A</fullName>
    </alternativeName>
    <alternativeName>
        <fullName evidence="5">Sulfur carrier protein MOCS2A</fullName>
        <shortName evidence="5">MOCS2A</shortName>
    </alternativeName>
</protein>
<organism evidence="6 7">
    <name type="scientific">Cylindrodendrum hubeiense</name>
    <dbReference type="NCBI Taxonomy" id="595255"/>
    <lineage>
        <taxon>Eukaryota</taxon>
        <taxon>Fungi</taxon>
        <taxon>Dikarya</taxon>
        <taxon>Ascomycota</taxon>
        <taxon>Pezizomycotina</taxon>
        <taxon>Sordariomycetes</taxon>
        <taxon>Hypocreomycetidae</taxon>
        <taxon>Hypocreales</taxon>
        <taxon>Nectriaceae</taxon>
        <taxon>Cylindrodendrum</taxon>
    </lineage>
</organism>
<evidence type="ECO:0000256" key="3">
    <source>
        <dbReference type="ARBA" id="ARBA00022741"/>
    </source>
</evidence>
<keyword evidence="7" id="KW-1185">Reference proteome</keyword>
<dbReference type="CDD" id="cd00754">
    <property type="entry name" value="Ubl_MoaD"/>
    <property type="match status" value="1"/>
</dbReference>
<dbReference type="PANTHER" id="PTHR33359:SF1">
    <property type="entry name" value="MOLYBDOPTERIN SYNTHASE SULFUR CARRIER SUBUNIT"/>
    <property type="match status" value="1"/>
</dbReference>
<comment type="caution">
    <text evidence="6">The sequence shown here is derived from an EMBL/GenBank/DDBJ whole genome shotgun (WGS) entry which is preliminary data.</text>
</comment>
<dbReference type="Proteomes" id="UP000722485">
    <property type="component" value="Unassembled WGS sequence"/>
</dbReference>
<dbReference type="InterPro" id="IPR044672">
    <property type="entry name" value="MOCS2A"/>
</dbReference>
<comment type="subcellular location">
    <subcellularLocation>
        <location evidence="5">Cytoplasm</location>
    </subcellularLocation>
</comment>
<comment type="function">
    <text evidence="5">Acts as a sulfur carrier required for molybdopterin biosynthesis. Component of the molybdopterin synthase complex that catalyzes the conversion of precursor Z into molybdopterin by mediating the incorporation of 2 sulfur atoms into precursor Z to generate a dithiolene group. In the complex, serves as sulfur donor by being thiocarboxylated (-COSH) at its C-terminus by UBA4. After interaction with MOCS2B, the sulfur is then transferred to precursor Z to form molybdopterin.</text>
</comment>
<evidence type="ECO:0000256" key="4">
    <source>
        <dbReference type="ARBA" id="ARBA00023150"/>
    </source>
</evidence>
<comment type="caution">
    <text evidence="5">Lacks conserved residue(s) required for the propagation of feature annotation.</text>
</comment>
<comment type="similarity">
    <text evidence="5">Belongs to the MoaD family. MOCS2A subfamily.</text>
</comment>